<comment type="caution">
    <text evidence="14">The sequence shown here is derived from an EMBL/GenBank/DDBJ whole genome shotgun (WGS) entry which is preliminary data.</text>
</comment>
<feature type="region of interest" description="Disordered" evidence="11">
    <location>
        <begin position="172"/>
        <end position="194"/>
    </location>
</feature>
<keyword evidence="6 14" id="KW-0378">Hydrolase</keyword>
<evidence type="ECO:0000256" key="1">
    <source>
        <dbReference type="ARBA" id="ARBA00001913"/>
    </source>
</evidence>
<comment type="cofactor">
    <cofactor evidence="2">
        <name>Mg(2+)</name>
        <dbReference type="ChEBI" id="CHEBI:18420"/>
    </cofactor>
</comment>
<evidence type="ECO:0000256" key="5">
    <source>
        <dbReference type="ARBA" id="ARBA00022723"/>
    </source>
</evidence>
<organism evidence="14 15">
    <name type="scientific">Sphingobium cyanobacteriorum</name>
    <dbReference type="NCBI Taxonomy" id="3063954"/>
    <lineage>
        <taxon>Bacteria</taxon>
        <taxon>Pseudomonadati</taxon>
        <taxon>Pseudomonadota</taxon>
        <taxon>Alphaproteobacteria</taxon>
        <taxon>Sphingomonadales</taxon>
        <taxon>Sphingomonadaceae</taxon>
        <taxon>Sphingobium</taxon>
    </lineage>
</organism>
<keyword evidence="7" id="KW-0106">Calcium</keyword>
<dbReference type="Pfam" id="PF01557">
    <property type="entry name" value="FAA_hydrolase"/>
    <property type="match status" value="1"/>
</dbReference>
<evidence type="ECO:0000256" key="7">
    <source>
        <dbReference type="ARBA" id="ARBA00022837"/>
    </source>
</evidence>
<dbReference type="SUPFAM" id="SSF63433">
    <property type="entry name" value="Fumarylacetoacetate hydrolase, FAH, N-terminal domain"/>
    <property type="match status" value="1"/>
</dbReference>
<gene>
    <name evidence="14" type="primary">fahA</name>
    <name evidence="14" type="ORF">Q4610_16525</name>
</gene>
<keyword evidence="9" id="KW-0828">Tyrosine catabolism</keyword>
<feature type="domain" description="Fumarylacetoacetase N-terminal" evidence="13">
    <location>
        <begin position="30"/>
        <end position="125"/>
    </location>
</feature>
<dbReference type="EMBL" id="JAUQOM010000010">
    <property type="protein sequence ID" value="MDO7836653.1"/>
    <property type="molecule type" value="Genomic_DNA"/>
</dbReference>
<dbReference type="Proteomes" id="UP001176471">
    <property type="component" value="Unassembled WGS sequence"/>
</dbReference>
<comment type="pathway">
    <text evidence="3">Amino-acid degradation; L-phenylalanine degradation; acetoacetate and fumarate from L-phenylalanine: step 6/6.</text>
</comment>
<dbReference type="SUPFAM" id="SSF56529">
    <property type="entry name" value="FAH"/>
    <property type="match status" value="1"/>
</dbReference>
<comment type="cofactor">
    <cofactor evidence="1">
        <name>Ca(2+)</name>
        <dbReference type="ChEBI" id="CHEBI:29108"/>
    </cofactor>
</comment>
<dbReference type="PANTHER" id="PTHR43069">
    <property type="entry name" value="FUMARYLACETOACETASE"/>
    <property type="match status" value="1"/>
</dbReference>
<dbReference type="GO" id="GO:0004334">
    <property type="term" value="F:fumarylacetoacetase activity"/>
    <property type="evidence" value="ECO:0007669"/>
    <property type="project" value="UniProtKB-EC"/>
</dbReference>
<evidence type="ECO:0000313" key="14">
    <source>
        <dbReference type="EMBL" id="MDO7836653.1"/>
    </source>
</evidence>
<dbReference type="InterPro" id="IPR011234">
    <property type="entry name" value="Fumarylacetoacetase-like_C"/>
</dbReference>
<evidence type="ECO:0000259" key="12">
    <source>
        <dbReference type="Pfam" id="PF01557"/>
    </source>
</evidence>
<dbReference type="InterPro" id="IPR015377">
    <property type="entry name" value="Fumarylacetoacetase_N"/>
</dbReference>
<proteinExistence type="predicted"/>
<evidence type="ECO:0000256" key="11">
    <source>
        <dbReference type="SAM" id="MobiDB-lite"/>
    </source>
</evidence>
<evidence type="ECO:0000256" key="6">
    <source>
        <dbReference type="ARBA" id="ARBA00022801"/>
    </source>
</evidence>
<name>A0ABT8ZQ32_9SPHN</name>
<evidence type="ECO:0000256" key="3">
    <source>
        <dbReference type="ARBA" id="ARBA00004782"/>
    </source>
</evidence>
<dbReference type="InterPro" id="IPR036462">
    <property type="entry name" value="Fumarylacetoacetase_N_sf"/>
</dbReference>
<evidence type="ECO:0000256" key="10">
    <source>
        <dbReference type="ARBA" id="ARBA00023232"/>
    </source>
</evidence>
<dbReference type="NCBIfam" id="TIGR01266">
    <property type="entry name" value="fum_ac_acetase"/>
    <property type="match status" value="1"/>
</dbReference>
<accession>A0ABT8ZQ32</accession>
<dbReference type="EC" id="3.7.1.2" evidence="4"/>
<dbReference type="PANTHER" id="PTHR43069:SF2">
    <property type="entry name" value="FUMARYLACETOACETASE"/>
    <property type="match status" value="1"/>
</dbReference>
<dbReference type="Gene3D" id="2.30.30.230">
    <property type="entry name" value="Fumarylacetoacetase, N-terminal domain"/>
    <property type="match status" value="1"/>
</dbReference>
<reference evidence="14" key="1">
    <citation type="submission" date="2023-07" db="EMBL/GenBank/DDBJ databases">
        <title>Bacterial whole genome sequence for Sphingobium sp. HBC34.</title>
        <authorList>
            <person name="Le V."/>
            <person name="Ko S.-R."/>
            <person name="Ahn C.-Y."/>
            <person name="Oh H.-M."/>
        </authorList>
    </citation>
    <scope>NUCLEOTIDE SEQUENCE</scope>
    <source>
        <strain evidence="14">HBC34</strain>
    </source>
</reference>
<evidence type="ECO:0000259" key="13">
    <source>
        <dbReference type="Pfam" id="PF09298"/>
    </source>
</evidence>
<keyword evidence="5" id="KW-0479">Metal-binding</keyword>
<keyword evidence="10" id="KW-0585">Phenylalanine catabolism</keyword>
<dbReference type="InterPro" id="IPR036663">
    <property type="entry name" value="Fumarylacetoacetase_C_sf"/>
</dbReference>
<evidence type="ECO:0000256" key="2">
    <source>
        <dbReference type="ARBA" id="ARBA00001946"/>
    </source>
</evidence>
<dbReference type="InterPro" id="IPR005959">
    <property type="entry name" value="Fumarylacetoacetase"/>
</dbReference>
<sequence length="432" mass="46186">MNWWTTDETHDPARTSWVEGADGHADFPIQNLPFGIFSPTGTAPRPGVAIGDAILDLAACAGAGMLPDVAASACSGDTLNALMALPTIDRQALRRRLSDLLSDPAHADRLTPFLHAAAECTLHLPARIGDYTDFYVGIHHANNIGRQFRPDNPLLPNYKYVPIGYHGRASSVRPSGVPVRRPRGQRKPPEADAPLFGPSARLDYELELGVWIGTGNALGDPIAIGQAADHVAGFCLLNDWSARDFQAWEYQPLGPFLAKNFQSTISPWVVTAEAMAPFRLAQPPRPQGDPAPLPYLWDEADQGHGALALTLEVSILTAAMRDRGDAPHRLSIGPASNMYWTVHQIVTHHASNGCNLNPGDLLGTGTISAPERDGYGSLMELSAGGREPLTLPGGETRTFLEDGDEIILKASASAPGFASIGFGACHARIMPA</sequence>
<dbReference type="RefSeq" id="WP_304537073.1">
    <property type="nucleotide sequence ID" value="NZ_JAUQOM010000010.1"/>
</dbReference>
<keyword evidence="8" id="KW-0460">Magnesium</keyword>
<feature type="domain" description="Fumarylacetoacetase-like C-terminal" evidence="12">
    <location>
        <begin position="139"/>
        <end position="428"/>
    </location>
</feature>
<evidence type="ECO:0000256" key="8">
    <source>
        <dbReference type="ARBA" id="ARBA00022842"/>
    </source>
</evidence>
<evidence type="ECO:0000256" key="4">
    <source>
        <dbReference type="ARBA" id="ARBA00012094"/>
    </source>
</evidence>
<evidence type="ECO:0000256" key="9">
    <source>
        <dbReference type="ARBA" id="ARBA00022878"/>
    </source>
</evidence>
<evidence type="ECO:0000313" key="15">
    <source>
        <dbReference type="Proteomes" id="UP001176471"/>
    </source>
</evidence>
<keyword evidence="15" id="KW-1185">Reference proteome</keyword>
<protein>
    <recommendedName>
        <fullName evidence="4">fumarylacetoacetase</fullName>
        <ecNumber evidence="4">3.7.1.2</ecNumber>
    </recommendedName>
</protein>
<dbReference type="Pfam" id="PF09298">
    <property type="entry name" value="FAA_hydrolase_N"/>
    <property type="match status" value="1"/>
</dbReference>
<dbReference type="Gene3D" id="3.90.850.10">
    <property type="entry name" value="Fumarylacetoacetase-like, C-terminal domain"/>
    <property type="match status" value="1"/>
</dbReference>